<evidence type="ECO:0000313" key="3">
    <source>
        <dbReference type="EMBL" id="ABI56304.1"/>
    </source>
</evidence>
<feature type="compositionally biased region" description="Basic and acidic residues" evidence="2">
    <location>
        <begin position="96"/>
        <end position="109"/>
    </location>
</feature>
<dbReference type="Pfam" id="PF09704">
    <property type="entry name" value="Cas_Cas5d"/>
    <property type="match status" value="1"/>
</dbReference>
<accession>Q0AA33</accession>
<protein>
    <submittedName>
        <fullName evidence="3">CRISPR-associated protein, Cas5e family</fullName>
    </submittedName>
</protein>
<dbReference type="eggNOG" id="ENOG502ZA2W">
    <property type="taxonomic scope" value="Bacteria"/>
</dbReference>
<feature type="region of interest" description="Disordered" evidence="2">
    <location>
        <begin position="87"/>
        <end position="109"/>
    </location>
</feature>
<dbReference type="Gene3D" id="3.30.70.2660">
    <property type="match status" value="1"/>
</dbReference>
<dbReference type="Proteomes" id="UP000001962">
    <property type="component" value="Chromosome"/>
</dbReference>
<evidence type="ECO:0000256" key="2">
    <source>
        <dbReference type="SAM" id="MobiDB-lite"/>
    </source>
</evidence>
<name>Q0AA33_ALKEH</name>
<dbReference type="NCBIfam" id="TIGR01868">
    <property type="entry name" value="casD_Cas5e"/>
    <property type="match status" value="1"/>
</dbReference>
<dbReference type="GO" id="GO:0003723">
    <property type="term" value="F:RNA binding"/>
    <property type="evidence" value="ECO:0007669"/>
    <property type="project" value="InterPro"/>
</dbReference>
<dbReference type="InterPro" id="IPR010147">
    <property type="entry name" value="CRISPR-assoc_prot_CasD"/>
</dbReference>
<dbReference type="AlphaFoldDB" id="Q0AA33"/>
<dbReference type="HOGENOM" id="CLU_1102141_0_0_6"/>
<dbReference type="GO" id="GO:0043571">
    <property type="term" value="P:maintenance of CRISPR repeat elements"/>
    <property type="evidence" value="ECO:0007669"/>
    <property type="project" value="InterPro"/>
</dbReference>
<evidence type="ECO:0000313" key="4">
    <source>
        <dbReference type="Proteomes" id="UP000001962"/>
    </source>
</evidence>
<dbReference type="InterPro" id="IPR021124">
    <property type="entry name" value="CRISPR-assoc_prot_Cas5"/>
</dbReference>
<dbReference type="OrthoDB" id="5704083at2"/>
<reference evidence="4" key="1">
    <citation type="submission" date="2006-08" db="EMBL/GenBank/DDBJ databases">
        <title>Complete sequence of Alkalilimnicola ehrilichei MLHE-1.</title>
        <authorList>
            <person name="Copeland A."/>
            <person name="Lucas S."/>
            <person name="Lapidus A."/>
            <person name="Barry K."/>
            <person name="Detter J.C."/>
            <person name="Glavina del Rio T."/>
            <person name="Hammon N."/>
            <person name="Israni S."/>
            <person name="Dalin E."/>
            <person name="Tice H."/>
            <person name="Pitluck S."/>
            <person name="Sims D."/>
            <person name="Brettin T."/>
            <person name="Bruce D."/>
            <person name="Han C."/>
            <person name="Tapia R."/>
            <person name="Gilna P."/>
            <person name="Schmutz J."/>
            <person name="Larimer F."/>
            <person name="Land M."/>
            <person name="Hauser L."/>
            <person name="Kyrpides N."/>
            <person name="Mikhailova N."/>
            <person name="Oremland R.S."/>
            <person name="Hoeft S.E."/>
            <person name="Switzer-Blum J."/>
            <person name="Kulp T."/>
            <person name="King G."/>
            <person name="Tabita R."/>
            <person name="Witte B."/>
            <person name="Santini J.M."/>
            <person name="Basu P."/>
            <person name="Hollibaugh J.T."/>
            <person name="Xie G."/>
            <person name="Stolz J.F."/>
            <person name="Richardson P."/>
        </authorList>
    </citation>
    <scope>NUCLEOTIDE SEQUENCE [LARGE SCALE GENOMIC DNA]</scope>
    <source>
        <strain evidence="4">ATCC BAA-1101 / DSM 17681 / MLHE-1</strain>
    </source>
</reference>
<sequence length="242" mass="26825">MPCLILRLDAPLMSFGGVLVDQHNPTDRFPGRSMLTGMLANALGWHHQDTEALNSLQARISYAARWDVPPEPLRDYQTVDLGQTHLANPGWTTRGAPEHREGGTAKRGIHQRDRHYWANGVMTVAVTVPPGEPNVATLAAALRHPARPLFIGRKACLPAAPVLLRVRESDDAYHVLASEPRDPRAAADTRFFEACWPPGTTAPATESRQRQNRTDDRDWRTQAHVGLRPMITGYLTEVPPCT</sequence>
<dbReference type="NCBIfam" id="TIGR02593">
    <property type="entry name" value="CRISPR_cas5"/>
    <property type="match status" value="1"/>
</dbReference>
<feature type="region of interest" description="Disordered" evidence="2">
    <location>
        <begin position="195"/>
        <end position="219"/>
    </location>
</feature>
<keyword evidence="4" id="KW-1185">Reference proteome</keyword>
<dbReference type="EMBL" id="CP000453">
    <property type="protein sequence ID" value="ABI56304.1"/>
    <property type="molecule type" value="Genomic_DNA"/>
</dbReference>
<feature type="compositionally biased region" description="Basic and acidic residues" evidence="2">
    <location>
        <begin position="207"/>
        <end position="219"/>
    </location>
</feature>
<dbReference type="CDD" id="cd09645">
    <property type="entry name" value="Cas5_I-E"/>
    <property type="match status" value="1"/>
</dbReference>
<gene>
    <name evidence="3" type="ordered locus">Mlg_0951</name>
</gene>
<organism evidence="3 4">
    <name type="scientific">Alkalilimnicola ehrlichii (strain ATCC BAA-1101 / DSM 17681 / MLHE-1)</name>
    <dbReference type="NCBI Taxonomy" id="187272"/>
    <lineage>
        <taxon>Bacteria</taxon>
        <taxon>Pseudomonadati</taxon>
        <taxon>Pseudomonadota</taxon>
        <taxon>Gammaproteobacteria</taxon>
        <taxon>Chromatiales</taxon>
        <taxon>Ectothiorhodospiraceae</taxon>
        <taxon>Alkalilimnicola</taxon>
    </lineage>
</organism>
<dbReference type="GO" id="GO:0051607">
    <property type="term" value="P:defense response to virus"/>
    <property type="evidence" value="ECO:0007669"/>
    <property type="project" value="UniProtKB-KW"/>
</dbReference>
<keyword evidence="1" id="KW-0051">Antiviral defense</keyword>
<dbReference type="InterPro" id="IPR013422">
    <property type="entry name" value="CRISPR-assoc_prot_Cas5_N"/>
</dbReference>
<evidence type="ECO:0000256" key="1">
    <source>
        <dbReference type="ARBA" id="ARBA00023118"/>
    </source>
</evidence>
<dbReference type="KEGG" id="aeh:Mlg_0951"/>
<proteinExistence type="predicted"/>